<dbReference type="InterPro" id="IPR029460">
    <property type="entry name" value="DNAPol_HHH"/>
</dbReference>
<evidence type="ECO:0000256" key="5">
    <source>
        <dbReference type="ARBA" id="ARBA00022932"/>
    </source>
</evidence>
<dbReference type="HOGENOM" id="CLU_001600_0_1_12"/>
<dbReference type="GO" id="GO:0003887">
    <property type="term" value="F:DNA-directed DNA polymerase activity"/>
    <property type="evidence" value="ECO:0007669"/>
    <property type="project" value="UniProtKB-KW"/>
</dbReference>
<dbReference type="InterPro" id="IPR004013">
    <property type="entry name" value="PHP_dom"/>
</dbReference>
<evidence type="ECO:0000259" key="7">
    <source>
        <dbReference type="SMART" id="SM00481"/>
    </source>
</evidence>
<dbReference type="PANTHER" id="PTHR32294">
    <property type="entry name" value="DNA POLYMERASE III SUBUNIT ALPHA"/>
    <property type="match status" value="1"/>
</dbReference>
<dbReference type="GO" id="GO:0008408">
    <property type="term" value="F:3'-5' exonuclease activity"/>
    <property type="evidence" value="ECO:0007669"/>
    <property type="project" value="InterPro"/>
</dbReference>
<dbReference type="SMART" id="SM00481">
    <property type="entry name" value="POLIIIAc"/>
    <property type="match status" value="1"/>
</dbReference>
<evidence type="ECO:0000256" key="2">
    <source>
        <dbReference type="ARBA" id="ARBA00022679"/>
    </source>
</evidence>
<dbReference type="Pfam" id="PF17657">
    <property type="entry name" value="DNA_pol3_finger"/>
    <property type="match status" value="1"/>
</dbReference>
<evidence type="ECO:0000313" key="9">
    <source>
        <dbReference type="Proteomes" id="UP000000503"/>
    </source>
</evidence>
<dbReference type="Proteomes" id="UP000000503">
    <property type="component" value="Chromosome"/>
</dbReference>
<dbReference type="Pfam" id="PF14579">
    <property type="entry name" value="HHH_6"/>
    <property type="match status" value="1"/>
</dbReference>
<dbReference type="eggNOG" id="COG0587">
    <property type="taxonomic scope" value="Bacteria"/>
</dbReference>
<accession>F8F3I2</accession>
<keyword evidence="9" id="KW-1185">Reference proteome</keyword>
<reference evidence="9" key="1">
    <citation type="journal article" date="2013" name="Stand. Genomic Sci.">
        <title>Genome sequence of the thermophilic fresh-water bacterium Spirochaeta caldaria type strain (H1(T)), reclassification of Spirochaeta caldaria, Spirochaeta stenostrepta, and Spirochaeta zuelzerae in the genus Treponema as Treponema caldaria comb. nov., Treponema stenostrepta comb. nov., and Treponema zuelzerae comb. nov., and emendation of the genus Treponema.</title>
        <authorList>
            <person name="Abt B."/>
            <person name="Goker M."/>
            <person name="Scheuner C."/>
            <person name="Han C."/>
            <person name="Lu M."/>
            <person name="Misra M."/>
            <person name="Lapidus A."/>
            <person name="Nolan M."/>
            <person name="Lucas S."/>
            <person name="Hammon N."/>
            <person name="Deshpande S."/>
            <person name="Cheng J.F."/>
            <person name="Tapia R."/>
            <person name="Goodwin L.A."/>
            <person name="Pitluck S."/>
            <person name="Liolios K."/>
            <person name="Pagani I."/>
            <person name="Ivanova N."/>
            <person name="Mavromatis K."/>
            <person name="Mikhailova N."/>
            <person name="Huntemann M."/>
            <person name="Pati A."/>
            <person name="Chen A."/>
            <person name="Palaniappan K."/>
            <person name="Land M."/>
            <person name="Hauser L."/>
            <person name="Jeffries C.D."/>
            <person name="Rohde M."/>
            <person name="Spring S."/>
            <person name="Gronow S."/>
            <person name="Detter J.C."/>
            <person name="Bristow J."/>
            <person name="Eisen J.A."/>
            <person name="Markowitz V."/>
            <person name="Hugenholtz P."/>
            <person name="Kyrpides N.C."/>
            <person name="Woyke T."/>
            <person name="Klenk H.P."/>
        </authorList>
    </citation>
    <scope>NUCLEOTIDE SEQUENCE</scope>
    <source>
        <strain evidence="9">ATCC 51460 / DSM 7334 / H1</strain>
    </source>
</reference>
<organism evidence="8 9">
    <name type="scientific">Gracilinema caldarium (strain ATCC 51460 / DSM 7334 / H1)</name>
    <name type="common">Treponema caldarium</name>
    <dbReference type="NCBI Taxonomy" id="744872"/>
    <lineage>
        <taxon>Bacteria</taxon>
        <taxon>Pseudomonadati</taxon>
        <taxon>Spirochaetota</taxon>
        <taxon>Spirochaetia</taxon>
        <taxon>Spirochaetales</taxon>
        <taxon>Breznakiellaceae</taxon>
        <taxon>Gracilinema</taxon>
    </lineage>
</organism>
<keyword evidence="2 8" id="KW-0808">Transferase</keyword>
<dbReference type="InterPro" id="IPR004805">
    <property type="entry name" value="DnaE2/DnaE/PolC"/>
</dbReference>
<dbReference type="CDD" id="cd04485">
    <property type="entry name" value="DnaE_OBF"/>
    <property type="match status" value="1"/>
</dbReference>
<dbReference type="InterPro" id="IPR016195">
    <property type="entry name" value="Pol/histidinol_Pase-like"/>
</dbReference>
<dbReference type="EC" id="2.7.7.7" evidence="1"/>
<dbReference type="Pfam" id="PF07733">
    <property type="entry name" value="DNA_pol3_alpha"/>
    <property type="match status" value="1"/>
</dbReference>
<proteinExistence type="predicted"/>
<gene>
    <name evidence="8" type="ordered locus">Spica_1412</name>
</gene>
<name>F8F3I2_GRAC1</name>
<dbReference type="NCBIfam" id="TIGR00594">
    <property type="entry name" value="polc"/>
    <property type="match status" value="1"/>
</dbReference>
<comment type="catalytic activity">
    <reaction evidence="6">
        <text>DNA(n) + a 2'-deoxyribonucleoside 5'-triphosphate = DNA(n+1) + diphosphate</text>
        <dbReference type="Rhea" id="RHEA:22508"/>
        <dbReference type="Rhea" id="RHEA-COMP:17339"/>
        <dbReference type="Rhea" id="RHEA-COMP:17340"/>
        <dbReference type="ChEBI" id="CHEBI:33019"/>
        <dbReference type="ChEBI" id="CHEBI:61560"/>
        <dbReference type="ChEBI" id="CHEBI:173112"/>
        <dbReference type="EC" id="2.7.7.7"/>
    </reaction>
</comment>
<dbReference type="CDD" id="cd07431">
    <property type="entry name" value="PHP_PolIIIA"/>
    <property type="match status" value="1"/>
</dbReference>
<dbReference type="InterPro" id="IPR011708">
    <property type="entry name" value="DNA_pol3_alpha_NTPase_dom"/>
</dbReference>
<protein>
    <recommendedName>
        <fullName evidence="1">DNA-directed DNA polymerase</fullName>
        <ecNumber evidence="1">2.7.7.7</ecNumber>
    </recommendedName>
</protein>
<dbReference type="Gene3D" id="1.10.150.870">
    <property type="match status" value="1"/>
</dbReference>
<sequence length="1011" mass="114497">MNLRLGIQTAYSLLYGTHRPEVMVERAAHYGIETLAIIDRNNLYGLHEFLEACKDRNVRPIIGCELTSSAGSVTAFVMDKRGFSRLCEILTALASYRATGSEVTPDFLGSLLTTDAVRDSQSGNPGLALASADPFWLEHLRGKVPLLYAACGPGNLSAITYARRHKIPLLALQHNCFLESQDYPVHRVLRAIGTNKTLGTLAPEDYIDENQLSHHILMDERAYRSFYRSWPEAHRAAEKLVQQVSCTDPFDGYIFPVYETQNRKHPEDLLRQLVITGAEQRYGELSDAILERIDYELDIINKKGFSSYFLFMHDIVSLANRICGRGSGAASIVSYSLGITNVDPIAHRLYFERFLNLSRLDPPDIDVDFPWDERDALIQQVIAKFGRDYCARVANHNRFRFRSALRETAKVYGYSEIEISTLERQLQKADLQLDELTKTKGTEWTQVVHMAQRLEGLPRGLSMHCGGLVITPEPICHYAPIEVSSGGFPLLTWEKEGTEAAGLVKLDLLGNRSLSVIRDALENLKNDGIFIDFLRTDPTQDQATIETLARGDTLGVFYIESPAMRQLQKKTSRGDFDHIVIHSSIIRPAANRFIEEYVRRLKGGTYQSLHPRLETILAETYGIMCYQEDVSKVAVALASFSESDADTLRKIIAKKAGGKKLAAFKEAFYKGCLQNQVPQTIIDEVWAMMLSFDGYSFNKPHSASYAMVSFQSAYLRVHYPAYFMAAVLSNQGGYYHPLAYVSECRRMGLRVLGPDINMSRYHYYGRGNDVVVGLIAIGGLGKSTTEQLVAEREQRGPFQSLQDVAKRLRIPRDELAAMTRAGLFDSITTLNRALQFRMFLTEQNNKNEQELFTFPQSAPKKTTEKLETRIKEFKTLGFLRSGHPLELWTPHRALKGRERIFASDLSNYIGLRVRLLGWPITRKDVWTLHGETMTFISYEDETALYETVLFPPVYQKYRSLLFDIQPFLLTGLVTQQQGAISLELEHLEKIQPKTTKEGLQSIKESAKKYYC</sequence>
<keyword evidence="5" id="KW-0239">DNA-directed DNA polymerase</keyword>
<dbReference type="KEGG" id="scd:Spica_1412"/>
<evidence type="ECO:0000256" key="3">
    <source>
        <dbReference type="ARBA" id="ARBA00022695"/>
    </source>
</evidence>
<dbReference type="EMBL" id="CP002868">
    <property type="protein sequence ID" value="AEJ19558.1"/>
    <property type="molecule type" value="Genomic_DNA"/>
</dbReference>
<dbReference type="RefSeq" id="WP_013968868.1">
    <property type="nucleotide sequence ID" value="NC_015732.1"/>
</dbReference>
<evidence type="ECO:0000256" key="6">
    <source>
        <dbReference type="ARBA" id="ARBA00049244"/>
    </source>
</evidence>
<evidence type="ECO:0000256" key="4">
    <source>
        <dbReference type="ARBA" id="ARBA00022705"/>
    </source>
</evidence>
<dbReference type="Gene3D" id="3.20.20.140">
    <property type="entry name" value="Metal-dependent hydrolases"/>
    <property type="match status" value="2"/>
</dbReference>
<dbReference type="GO" id="GO:0006260">
    <property type="term" value="P:DNA replication"/>
    <property type="evidence" value="ECO:0007669"/>
    <property type="project" value="UniProtKB-KW"/>
</dbReference>
<dbReference type="InterPro" id="IPR040982">
    <property type="entry name" value="DNA_pol3_finger"/>
</dbReference>
<evidence type="ECO:0000256" key="1">
    <source>
        <dbReference type="ARBA" id="ARBA00012417"/>
    </source>
</evidence>
<keyword evidence="3 8" id="KW-0548">Nucleotidyltransferase</keyword>
<dbReference type="SUPFAM" id="SSF89550">
    <property type="entry name" value="PHP domain-like"/>
    <property type="match status" value="1"/>
</dbReference>
<dbReference type="AlphaFoldDB" id="F8F3I2"/>
<evidence type="ECO:0000313" key="8">
    <source>
        <dbReference type="EMBL" id="AEJ19558.1"/>
    </source>
</evidence>
<dbReference type="InterPro" id="IPR003141">
    <property type="entry name" value="Pol/His_phosphatase_N"/>
</dbReference>
<keyword evidence="4" id="KW-0235">DNA replication</keyword>
<dbReference type="OrthoDB" id="9803237at2"/>
<dbReference type="Pfam" id="PF02811">
    <property type="entry name" value="PHP"/>
    <property type="match status" value="1"/>
</dbReference>
<dbReference type="STRING" id="744872.Spica_1412"/>
<feature type="domain" description="Polymerase/histidinol phosphatase N-terminal" evidence="7">
    <location>
        <begin position="1"/>
        <end position="70"/>
    </location>
</feature>